<dbReference type="Gene3D" id="3.40.1810.10">
    <property type="entry name" value="Transcription factor, MADS-box"/>
    <property type="match status" value="1"/>
</dbReference>
<proteinExistence type="predicted"/>
<keyword evidence="2" id="KW-0805">Transcription regulation</keyword>
<dbReference type="PRINTS" id="PR00404">
    <property type="entry name" value="MADSDOMAIN"/>
</dbReference>
<evidence type="ECO:0000313" key="8">
    <source>
        <dbReference type="RefSeq" id="XP_071924637.1"/>
    </source>
</evidence>
<evidence type="ECO:0000256" key="4">
    <source>
        <dbReference type="ARBA" id="ARBA00023163"/>
    </source>
</evidence>
<dbReference type="PANTHER" id="PTHR48019">
    <property type="entry name" value="SERUM RESPONSE FACTOR HOMOLOG"/>
    <property type="match status" value="1"/>
</dbReference>
<sequence length="269" mass="30273">MGRAKLQMKRIESTTSRQVTFSKRRNGVLKKAYELSTLCDVEIALLMFSPAGRLTQFSTQKRIEDVFARFVDLSNREREKMFEPDLGSMTSMEELESCEKLLEDLLNSVTNRKICEQLVSNLVRSYHPKILELNVTLKKVFLMQGTVLSSLKEGQSSQRSAEVLNWLPDGSCKGHTLDSPIVNVDTRDDISTSCVPLEESSCNLNLGNMKDGKFQTSVNQKVPAWAHSYNSADISGRNSGAEYPDVMPLNEELKTGELAKHETKMLLQD</sequence>
<dbReference type="PROSITE" id="PS50066">
    <property type="entry name" value="MADS_BOX_2"/>
    <property type="match status" value="1"/>
</dbReference>
<dbReference type="SMART" id="SM00432">
    <property type="entry name" value="MADS"/>
    <property type="match status" value="1"/>
</dbReference>
<evidence type="ECO:0000313" key="7">
    <source>
        <dbReference type="Proteomes" id="UP001652660"/>
    </source>
</evidence>
<dbReference type="RefSeq" id="XP_071924637.1">
    <property type="nucleotide sequence ID" value="XM_072068536.1"/>
</dbReference>
<protein>
    <submittedName>
        <fullName evidence="8">Agamous-like MADS-box protein AGL104</fullName>
    </submittedName>
</protein>
<dbReference type="Pfam" id="PF00319">
    <property type="entry name" value="SRF-TF"/>
    <property type="match status" value="1"/>
</dbReference>
<dbReference type="InterPro" id="IPR050142">
    <property type="entry name" value="MADS-box/MEF2_TF"/>
</dbReference>
<evidence type="ECO:0000256" key="1">
    <source>
        <dbReference type="ARBA" id="ARBA00004123"/>
    </source>
</evidence>
<evidence type="ECO:0000256" key="2">
    <source>
        <dbReference type="ARBA" id="ARBA00023015"/>
    </source>
</evidence>
<keyword evidence="3" id="KW-0238">DNA-binding</keyword>
<keyword evidence="7" id="KW-1185">Reference proteome</keyword>
<dbReference type="Proteomes" id="UP001652660">
    <property type="component" value="Chromosome 10c"/>
</dbReference>
<dbReference type="GeneID" id="140015720"/>
<dbReference type="SUPFAM" id="SSF55455">
    <property type="entry name" value="SRF-like"/>
    <property type="match status" value="1"/>
</dbReference>
<dbReference type="InterPro" id="IPR033896">
    <property type="entry name" value="MEF2-like_N"/>
</dbReference>
<reference evidence="8" key="1">
    <citation type="submission" date="2025-08" db="UniProtKB">
        <authorList>
            <consortium name="RefSeq"/>
        </authorList>
    </citation>
    <scope>IDENTIFICATION</scope>
    <source>
        <tissue evidence="8">Leaves</tissue>
    </source>
</reference>
<dbReference type="InterPro" id="IPR036879">
    <property type="entry name" value="TF_MADSbox_sf"/>
</dbReference>
<dbReference type="PROSITE" id="PS00350">
    <property type="entry name" value="MADS_BOX_1"/>
    <property type="match status" value="1"/>
</dbReference>
<evidence type="ECO:0000256" key="3">
    <source>
        <dbReference type="ARBA" id="ARBA00023125"/>
    </source>
</evidence>
<gene>
    <name evidence="8" type="primary">LOC140015720</name>
</gene>
<accession>A0ABM4VYP8</accession>
<keyword evidence="4" id="KW-0804">Transcription</keyword>
<comment type="subcellular location">
    <subcellularLocation>
        <location evidence="1">Nucleus</location>
    </subcellularLocation>
</comment>
<feature type="domain" description="MADS-box" evidence="6">
    <location>
        <begin position="1"/>
        <end position="61"/>
    </location>
</feature>
<dbReference type="CDD" id="cd00265">
    <property type="entry name" value="MADS_MEF2_like"/>
    <property type="match status" value="1"/>
</dbReference>
<evidence type="ECO:0000259" key="6">
    <source>
        <dbReference type="PROSITE" id="PS50066"/>
    </source>
</evidence>
<keyword evidence="5" id="KW-0539">Nucleus</keyword>
<dbReference type="InterPro" id="IPR002100">
    <property type="entry name" value="TF_MADSbox"/>
</dbReference>
<organism evidence="7 8">
    <name type="scientific">Coffea arabica</name>
    <name type="common">Arabian coffee</name>
    <dbReference type="NCBI Taxonomy" id="13443"/>
    <lineage>
        <taxon>Eukaryota</taxon>
        <taxon>Viridiplantae</taxon>
        <taxon>Streptophyta</taxon>
        <taxon>Embryophyta</taxon>
        <taxon>Tracheophyta</taxon>
        <taxon>Spermatophyta</taxon>
        <taxon>Magnoliopsida</taxon>
        <taxon>eudicotyledons</taxon>
        <taxon>Gunneridae</taxon>
        <taxon>Pentapetalae</taxon>
        <taxon>asterids</taxon>
        <taxon>lamiids</taxon>
        <taxon>Gentianales</taxon>
        <taxon>Rubiaceae</taxon>
        <taxon>Ixoroideae</taxon>
        <taxon>Gardenieae complex</taxon>
        <taxon>Bertiereae - Coffeeae clade</taxon>
        <taxon>Coffeeae</taxon>
        <taxon>Coffea</taxon>
    </lineage>
</organism>
<name>A0ABM4VYP8_COFAR</name>
<evidence type="ECO:0000256" key="5">
    <source>
        <dbReference type="ARBA" id="ARBA00023242"/>
    </source>
</evidence>